<keyword evidence="3" id="KW-1185">Reference proteome</keyword>
<feature type="transmembrane region" description="Helical" evidence="1">
    <location>
        <begin position="7"/>
        <end position="29"/>
    </location>
</feature>
<keyword evidence="1" id="KW-0472">Membrane</keyword>
<evidence type="ECO:0000313" key="3">
    <source>
        <dbReference type="Proteomes" id="UP001139103"/>
    </source>
</evidence>
<dbReference type="RefSeq" id="WP_230216810.1">
    <property type="nucleotide sequence ID" value="NZ_JAJKFT010000004.1"/>
</dbReference>
<accession>A0A9X1MKJ6</accession>
<comment type="caution">
    <text evidence="2">The sequence shown here is derived from an EMBL/GenBank/DDBJ whole genome shotgun (WGS) entry which is preliminary data.</text>
</comment>
<dbReference type="EMBL" id="JAJKFT010000004">
    <property type="protein sequence ID" value="MCC9627965.1"/>
    <property type="molecule type" value="Genomic_DNA"/>
</dbReference>
<dbReference type="Proteomes" id="UP001139103">
    <property type="component" value="Unassembled WGS sequence"/>
</dbReference>
<feature type="transmembrane region" description="Helical" evidence="1">
    <location>
        <begin position="35"/>
        <end position="60"/>
    </location>
</feature>
<sequence>MFAMILLFALGVCGIIQLGCFIMIIIKMFQNDEATLAIVCLATIPCALLGFLIAFIMGWVKADKLGARQIMGIWTAMVVINIIASFLMPGGAPALPQ</sequence>
<proteinExistence type="predicted"/>
<keyword evidence="1" id="KW-0812">Transmembrane</keyword>
<protein>
    <submittedName>
        <fullName evidence="2">Uncharacterized protein</fullName>
    </submittedName>
</protein>
<evidence type="ECO:0000256" key="1">
    <source>
        <dbReference type="SAM" id="Phobius"/>
    </source>
</evidence>
<reference evidence="2" key="1">
    <citation type="submission" date="2021-11" db="EMBL/GenBank/DDBJ databases">
        <title>Genome sequence.</title>
        <authorList>
            <person name="Sun Q."/>
        </authorList>
    </citation>
    <scope>NUCLEOTIDE SEQUENCE</scope>
    <source>
        <strain evidence="2">JC732</strain>
    </source>
</reference>
<keyword evidence="1" id="KW-1133">Transmembrane helix</keyword>
<gene>
    <name evidence="2" type="ORF">LOC68_06125</name>
</gene>
<organism evidence="2 3">
    <name type="scientific">Blastopirellula sediminis</name>
    <dbReference type="NCBI Taxonomy" id="2894196"/>
    <lineage>
        <taxon>Bacteria</taxon>
        <taxon>Pseudomonadati</taxon>
        <taxon>Planctomycetota</taxon>
        <taxon>Planctomycetia</taxon>
        <taxon>Pirellulales</taxon>
        <taxon>Pirellulaceae</taxon>
        <taxon>Blastopirellula</taxon>
    </lineage>
</organism>
<feature type="transmembrane region" description="Helical" evidence="1">
    <location>
        <begin position="72"/>
        <end position="92"/>
    </location>
</feature>
<dbReference type="AlphaFoldDB" id="A0A9X1MKJ6"/>
<evidence type="ECO:0000313" key="2">
    <source>
        <dbReference type="EMBL" id="MCC9627965.1"/>
    </source>
</evidence>
<name>A0A9X1MKJ6_9BACT</name>